<dbReference type="EMBL" id="LT966316">
    <property type="protein sequence ID" value="SOU93148.1"/>
    <property type="molecule type" value="Genomic_DNA"/>
</dbReference>
<evidence type="ECO:0000313" key="2">
    <source>
        <dbReference type="EMBL" id="SOU93148.1"/>
    </source>
</evidence>
<evidence type="ECO:0000256" key="1">
    <source>
        <dbReference type="SAM" id="MobiDB-lite"/>
    </source>
</evidence>
<sequence>MEHGEEIFRHGQISGMEEAGTSQNPFPPFGRRMIDEFHFSGRKFTAYLGLDHYQILQTVPIDFVDEPSFKDVLCILNFELLGGLSSYESKVG</sequence>
<accession>A0A2I2MHG0</accession>
<feature type="region of interest" description="Disordered" evidence="1">
    <location>
        <begin position="1"/>
        <end position="25"/>
    </location>
</feature>
<reference evidence="2" key="1">
    <citation type="submission" date="2017-12" db="EMBL/GenBank/DDBJ databases">
        <authorList>
            <consortium name="SysMetEx"/>
        </authorList>
    </citation>
    <scope>NUCLEOTIDE SEQUENCE</scope>
    <source>
        <strain evidence="2">Pb_238</strain>
    </source>
</reference>
<name>A0A2I2MHG0_9BACT</name>
<protein>
    <submittedName>
        <fullName evidence="2">Uncharacterized protein</fullName>
    </submittedName>
</protein>
<gene>
    <name evidence="2" type="ORF">LFTS_01796</name>
</gene>
<proteinExistence type="predicted"/>
<dbReference type="AlphaFoldDB" id="A0A2I2MHG0"/>
<organism evidence="2">
    <name type="scientific">Leptospirillum ferriphilum</name>
    <dbReference type="NCBI Taxonomy" id="178606"/>
    <lineage>
        <taxon>Bacteria</taxon>
        <taxon>Pseudomonadati</taxon>
        <taxon>Nitrospirota</taxon>
        <taxon>Nitrospiria</taxon>
        <taxon>Nitrospirales</taxon>
        <taxon>Nitrospiraceae</taxon>
        <taxon>Leptospirillum</taxon>
    </lineage>
</organism>